<dbReference type="SMART" id="SM00884">
    <property type="entry name" value="Cullin_Nedd8"/>
    <property type="match status" value="1"/>
</dbReference>
<feature type="domain" description="Cullin neddylation" evidence="1">
    <location>
        <begin position="1"/>
        <end position="62"/>
    </location>
</feature>
<dbReference type="InterPro" id="IPR036390">
    <property type="entry name" value="WH_DNA-bd_sf"/>
</dbReference>
<dbReference type="AlphaFoldDB" id="A0AAP0JMX3"/>
<evidence type="ECO:0000313" key="3">
    <source>
        <dbReference type="Proteomes" id="UP001417504"/>
    </source>
</evidence>
<gene>
    <name evidence="2" type="ORF">Sjap_007541</name>
</gene>
<proteinExistence type="predicted"/>
<dbReference type="SUPFAM" id="SSF46785">
    <property type="entry name" value="Winged helix' DNA-binding domain"/>
    <property type="match status" value="1"/>
</dbReference>
<dbReference type="Pfam" id="PF10557">
    <property type="entry name" value="Cullin_Nedd8"/>
    <property type="match status" value="1"/>
</dbReference>
<name>A0AAP0JMX3_9MAGN</name>
<protein>
    <recommendedName>
        <fullName evidence="1">Cullin neddylation domain-containing protein</fullName>
    </recommendedName>
</protein>
<dbReference type="InterPro" id="IPR036388">
    <property type="entry name" value="WH-like_DNA-bd_sf"/>
</dbReference>
<dbReference type="EMBL" id="JBBNAE010000003">
    <property type="protein sequence ID" value="KAK9136947.1"/>
    <property type="molecule type" value="Genomic_DNA"/>
</dbReference>
<organism evidence="2 3">
    <name type="scientific">Stephania japonica</name>
    <dbReference type="NCBI Taxonomy" id="461633"/>
    <lineage>
        <taxon>Eukaryota</taxon>
        <taxon>Viridiplantae</taxon>
        <taxon>Streptophyta</taxon>
        <taxon>Embryophyta</taxon>
        <taxon>Tracheophyta</taxon>
        <taxon>Spermatophyta</taxon>
        <taxon>Magnoliopsida</taxon>
        <taxon>Ranunculales</taxon>
        <taxon>Menispermaceae</taxon>
        <taxon>Menispermoideae</taxon>
        <taxon>Cissampelideae</taxon>
        <taxon>Stephania</taxon>
    </lineage>
</organism>
<keyword evidence="3" id="KW-1185">Reference proteome</keyword>
<dbReference type="Proteomes" id="UP001417504">
    <property type="component" value="Unassembled WGS sequence"/>
</dbReference>
<evidence type="ECO:0000259" key="1">
    <source>
        <dbReference type="SMART" id="SM00884"/>
    </source>
</evidence>
<comment type="caution">
    <text evidence="2">The sequence shown here is derived from an EMBL/GenBank/DDBJ whole genome shotgun (WGS) entry which is preliminary data.</text>
</comment>
<dbReference type="Gene3D" id="1.10.10.10">
    <property type="entry name" value="Winged helix-like DNA-binding domain superfamily/Winged helix DNA-binding domain"/>
    <property type="match status" value="1"/>
</dbReference>
<accession>A0AAP0JMX3</accession>
<sequence>MKSRKVLHHQELIEEVKRAVKQPFKPSFEETEDSPTKEEDIEKRIKDLIDNGFLERDSEDNKKYRFIEILNDQALGFSNKNLCRQWR</sequence>
<reference evidence="2 3" key="1">
    <citation type="submission" date="2024-01" db="EMBL/GenBank/DDBJ databases">
        <title>Genome assemblies of Stephania.</title>
        <authorList>
            <person name="Yang L."/>
        </authorList>
    </citation>
    <scope>NUCLEOTIDE SEQUENCE [LARGE SCALE GENOMIC DNA]</scope>
    <source>
        <strain evidence="2">QJT</strain>
        <tissue evidence="2">Leaf</tissue>
    </source>
</reference>
<dbReference type="InterPro" id="IPR019559">
    <property type="entry name" value="Cullin_neddylation_domain"/>
</dbReference>
<evidence type="ECO:0000313" key="2">
    <source>
        <dbReference type="EMBL" id="KAK9136947.1"/>
    </source>
</evidence>